<keyword evidence="1" id="KW-1133">Transmembrane helix</keyword>
<dbReference type="Proteomes" id="UP000244089">
    <property type="component" value="Unassembled WGS sequence"/>
</dbReference>
<reference evidence="2 4" key="1">
    <citation type="submission" date="2018-04" db="EMBL/GenBank/DDBJ databases">
        <title>Subsurface microbial communities from deep shales in Ohio and West Virginia, USA.</title>
        <authorList>
            <person name="Wrighton K."/>
        </authorList>
    </citation>
    <scope>NUCLEOTIDE SEQUENCE [LARGE SCALE GENOMIC DNA]</scope>
    <source>
        <strain evidence="3 5">MSL 7</strain>
        <strain evidence="2 4">WC1</strain>
    </source>
</reference>
<feature type="transmembrane region" description="Helical" evidence="1">
    <location>
        <begin position="45"/>
        <end position="63"/>
    </location>
</feature>
<evidence type="ECO:0008006" key="6">
    <source>
        <dbReference type="Google" id="ProtNLM"/>
    </source>
</evidence>
<evidence type="ECO:0000313" key="2">
    <source>
        <dbReference type="EMBL" id="PTW03410.1"/>
    </source>
</evidence>
<keyword evidence="1" id="KW-0472">Membrane</keyword>
<feature type="transmembrane region" description="Helical" evidence="1">
    <location>
        <begin position="75"/>
        <end position="93"/>
    </location>
</feature>
<accession>A0A2T5RSU4</accession>
<dbReference type="EMBL" id="QAXS01000001">
    <property type="protein sequence ID" value="PTW03410.1"/>
    <property type="molecule type" value="Genomic_DNA"/>
</dbReference>
<evidence type="ECO:0000313" key="4">
    <source>
        <dbReference type="Proteomes" id="UP000244089"/>
    </source>
</evidence>
<evidence type="ECO:0000256" key="1">
    <source>
        <dbReference type="SAM" id="Phobius"/>
    </source>
</evidence>
<keyword evidence="1" id="KW-0812">Transmembrane</keyword>
<sequence length="186" mass="20425">MRKLSELSRLFLNSLLSENMSLAFFLGILFMMVESGSIKKTAVKGLKYVSTVFVINILGWFLHSFLPSGLDPLNPAIFFITTVLGVTVLKYWGELKGEWFGLPKFILAIGPLFGTQLLIQNGAYVYAEMMTVNTAYILGGYILFVLIAAIKEEIIISDAAPVFKSYSTLLAAIAMLALGVIGIQII</sequence>
<evidence type="ECO:0000313" key="3">
    <source>
        <dbReference type="EMBL" id="TDP95920.1"/>
    </source>
</evidence>
<proteinExistence type="predicted"/>
<feature type="transmembrane region" description="Helical" evidence="1">
    <location>
        <begin position="133"/>
        <end position="150"/>
    </location>
</feature>
<feature type="transmembrane region" description="Helical" evidence="1">
    <location>
        <begin position="105"/>
        <end position="127"/>
    </location>
</feature>
<comment type="caution">
    <text evidence="2">The sequence shown here is derived from an EMBL/GenBank/DDBJ whole genome shotgun (WGS) entry which is preliminary data.</text>
</comment>
<feature type="transmembrane region" description="Helical" evidence="1">
    <location>
        <begin position="162"/>
        <end position="185"/>
    </location>
</feature>
<feature type="transmembrane region" description="Helical" evidence="1">
    <location>
        <begin position="12"/>
        <end position="33"/>
    </location>
</feature>
<protein>
    <recommendedName>
        <fullName evidence="6">Electron transport complex protein RnfA</fullName>
    </recommendedName>
</protein>
<dbReference type="EMBL" id="SNXX01000008">
    <property type="protein sequence ID" value="TDP95920.1"/>
    <property type="molecule type" value="Genomic_DNA"/>
</dbReference>
<dbReference type="Proteomes" id="UP000295176">
    <property type="component" value="Unassembled WGS sequence"/>
</dbReference>
<name>A0A2T5RSU4_9FIRM</name>
<organism evidence="2 4">
    <name type="scientific">Halanaerobium saccharolyticum</name>
    <dbReference type="NCBI Taxonomy" id="43595"/>
    <lineage>
        <taxon>Bacteria</taxon>
        <taxon>Bacillati</taxon>
        <taxon>Bacillota</taxon>
        <taxon>Clostridia</taxon>
        <taxon>Halanaerobiales</taxon>
        <taxon>Halanaerobiaceae</taxon>
        <taxon>Halanaerobium</taxon>
    </lineage>
</organism>
<gene>
    <name evidence="3" type="ORF">C7957_1085</name>
    <name evidence="2" type="ORF">C8C76_10145</name>
</gene>
<evidence type="ECO:0000313" key="5">
    <source>
        <dbReference type="Proteomes" id="UP000295176"/>
    </source>
</evidence>
<dbReference type="AlphaFoldDB" id="A0A2T5RSU4"/>